<dbReference type="Gene3D" id="3.40.50.300">
    <property type="entry name" value="P-loop containing nucleotide triphosphate hydrolases"/>
    <property type="match status" value="1"/>
</dbReference>
<evidence type="ECO:0000256" key="7">
    <source>
        <dbReference type="SAM" id="MobiDB-lite"/>
    </source>
</evidence>
<dbReference type="InterPro" id="IPR003495">
    <property type="entry name" value="CobW/HypB/UreG_nucleotide-bd"/>
</dbReference>
<dbReference type="Gene3D" id="3.30.1220.10">
    <property type="entry name" value="CobW-like, C-terminal domain"/>
    <property type="match status" value="1"/>
</dbReference>
<comment type="catalytic activity">
    <reaction evidence="6">
        <text>GTP + H2O = GDP + phosphate + H(+)</text>
        <dbReference type="Rhea" id="RHEA:19669"/>
        <dbReference type="ChEBI" id="CHEBI:15377"/>
        <dbReference type="ChEBI" id="CHEBI:15378"/>
        <dbReference type="ChEBI" id="CHEBI:37565"/>
        <dbReference type="ChEBI" id="CHEBI:43474"/>
        <dbReference type="ChEBI" id="CHEBI:58189"/>
    </reaction>
    <physiologicalReaction direction="left-to-right" evidence="6">
        <dbReference type="Rhea" id="RHEA:19670"/>
    </physiologicalReaction>
</comment>
<gene>
    <name evidence="9" type="ORF">IBL26_00815</name>
</gene>
<evidence type="ECO:0000256" key="6">
    <source>
        <dbReference type="ARBA" id="ARBA00049117"/>
    </source>
</evidence>
<evidence type="ECO:0000256" key="1">
    <source>
        <dbReference type="ARBA" id="ARBA00022741"/>
    </source>
</evidence>
<keyword evidence="1" id="KW-0547">Nucleotide-binding</keyword>
<dbReference type="InterPro" id="IPR011629">
    <property type="entry name" value="CobW-like_C"/>
</dbReference>
<protein>
    <submittedName>
        <fullName evidence="9">GTP-binding protein</fullName>
    </submittedName>
</protein>
<keyword evidence="3" id="KW-0143">Chaperone</keyword>
<dbReference type="SUPFAM" id="SSF52540">
    <property type="entry name" value="P-loop containing nucleoside triphosphate hydrolases"/>
    <property type="match status" value="1"/>
</dbReference>
<evidence type="ECO:0000256" key="5">
    <source>
        <dbReference type="ARBA" id="ARBA00045658"/>
    </source>
</evidence>
<evidence type="ECO:0000313" key="10">
    <source>
        <dbReference type="Proteomes" id="UP000626026"/>
    </source>
</evidence>
<proteinExistence type="inferred from homology"/>
<reference evidence="9 10" key="1">
    <citation type="journal article" date="2013" name="Int. J. Syst. Evol. Microbiol.">
        <title>Roseomonas aerophila sp. nov., isolated from air.</title>
        <authorList>
            <person name="Kim S.J."/>
            <person name="Weon H.Y."/>
            <person name="Ahn J.H."/>
            <person name="Hong S.B."/>
            <person name="Seok S.J."/>
            <person name="Whang K.S."/>
            <person name="Kwon S.W."/>
        </authorList>
    </citation>
    <scope>NUCLEOTIDE SEQUENCE [LARGE SCALE GENOMIC DNA]</scope>
    <source>
        <strain evidence="9 10">NBRC 108923</strain>
    </source>
</reference>
<dbReference type="EMBL" id="JACTVA010000001">
    <property type="protein sequence ID" value="MBC9205360.1"/>
    <property type="molecule type" value="Genomic_DNA"/>
</dbReference>
<dbReference type="PANTHER" id="PTHR13748">
    <property type="entry name" value="COBW-RELATED"/>
    <property type="match status" value="1"/>
</dbReference>
<evidence type="ECO:0000256" key="3">
    <source>
        <dbReference type="ARBA" id="ARBA00023186"/>
    </source>
</evidence>
<comment type="caution">
    <text evidence="9">The sequence shown here is derived from an EMBL/GenBank/DDBJ whole genome shotgun (WGS) entry which is preliminary data.</text>
</comment>
<comment type="function">
    <text evidence="5">Zinc chaperone that directly transfers zinc cofactor to target proteins, thereby activating them. Zinc is transferred from the CXCC motif in the GTPase domain to the zinc binding site in target proteins in a process requiring GTP hydrolysis.</text>
</comment>
<feature type="region of interest" description="Disordered" evidence="7">
    <location>
        <begin position="190"/>
        <end position="214"/>
    </location>
</feature>
<dbReference type="InterPro" id="IPR036627">
    <property type="entry name" value="CobW-likC_sf"/>
</dbReference>
<name>A0ABR7RGY0_9PROT</name>
<dbReference type="SUPFAM" id="SSF90002">
    <property type="entry name" value="Hypothetical protein YjiA, C-terminal domain"/>
    <property type="match status" value="1"/>
</dbReference>
<evidence type="ECO:0000256" key="4">
    <source>
        <dbReference type="ARBA" id="ARBA00034320"/>
    </source>
</evidence>
<comment type="similarity">
    <text evidence="4">Belongs to the SIMIBI class G3E GTPase family. ZNG1 subfamily.</text>
</comment>
<dbReference type="InterPro" id="IPR051316">
    <property type="entry name" value="Zinc-reg_GTPase_activator"/>
</dbReference>
<keyword evidence="2" id="KW-0378">Hydrolase</keyword>
<sequence length="316" mass="32996">MAEGPVPVLLVTGFLGAGKTTVVNHILAEAGGRRIAAVVNDFGAINIDAELIAGASDGVISLANGCICCTLEGDLLRTLANILRRDPRPEAIVIETSGVADPADIVRNLLDPVILREAPLETVLCVVDATAPPAALEDPLLLAQLRMADVVALSKTDLADAAGQQRVREAVARQRPSAIVVEAPQGQVPLPVVLPDDPTRPPVPRDPGRRRPHADRFETLSWTADAALSLPRLQAAIGRLSPRLARAKGVFEAAGQPGRPFLFQLAAGRATLAPMKPPSGPGPAGLPRARIVFIAEIGRLSTAEIGAALEECIVPT</sequence>
<dbReference type="RefSeq" id="WP_187782532.1">
    <property type="nucleotide sequence ID" value="NZ_JACTVA010000001.1"/>
</dbReference>
<dbReference type="Proteomes" id="UP000626026">
    <property type="component" value="Unassembled WGS sequence"/>
</dbReference>
<dbReference type="PANTHER" id="PTHR13748:SF62">
    <property type="entry name" value="COBW DOMAIN-CONTAINING PROTEIN"/>
    <property type="match status" value="1"/>
</dbReference>
<evidence type="ECO:0000256" key="2">
    <source>
        <dbReference type="ARBA" id="ARBA00022801"/>
    </source>
</evidence>
<evidence type="ECO:0000313" key="9">
    <source>
        <dbReference type="EMBL" id="MBC9205360.1"/>
    </source>
</evidence>
<dbReference type="CDD" id="cd03112">
    <property type="entry name" value="CobW-like"/>
    <property type="match status" value="1"/>
</dbReference>
<feature type="domain" description="CobW C-terminal" evidence="8">
    <location>
        <begin position="217"/>
        <end position="313"/>
    </location>
</feature>
<keyword evidence="10" id="KW-1185">Reference proteome</keyword>
<accession>A0ABR7RGY0</accession>
<dbReference type="SMART" id="SM00833">
    <property type="entry name" value="CobW_C"/>
    <property type="match status" value="1"/>
</dbReference>
<organism evidence="9 10">
    <name type="scientific">Teichococcus aerophilus</name>
    <dbReference type="NCBI Taxonomy" id="1224513"/>
    <lineage>
        <taxon>Bacteria</taxon>
        <taxon>Pseudomonadati</taxon>
        <taxon>Pseudomonadota</taxon>
        <taxon>Alphaproteobacteria</taxon>
        <taxon>Acetobacterales</taxon>
        <taxon>Roseomonadaceae</taxon>
        <taxon>Roseomonas</taxon>
    </lineage>
</organism>
<dbReference type="InterPro" id="IPR027417">
    <property type="entry name" value="P-loop_NTPase"/>
</dbReference>
<evidence type="ECO:0000259" key="8">
    <source>
        <dbReference type="SMART" id="SM00833"/>
    </source>
</evidence>
<dbReference type="Pfam" id="PF02492">
    <property type="entry name" value="cobW"/>
    <property type="match status" value="1"/>
</dbReference>
<dbReference type="Pfam" id="PF07683">
    <property type="entry name" value="CobW_C"/>
    <property type="match status" value="1"/>
</dbReference>